<dbReference type="EMBL" id="KI684354">
    <property type="protein sequence ID" value="ETK95323.1"/>
    <property type="molecule type" value="Genomic_DNA"/>
</dbReference>
<dbReference type="Proteomes" id="UP000053236">
    <property type="component" value="Unassembled WGS sequence"/>
</dbReference>
<accession>W2HJ83</accession>
<reference evidence="1" key="1">
    <citation type="submission" date="2013-11" db="EMBL/GenBank/DDBJ databases">
        <title>The Genome Sequence of Phytophthora parasitica CJ02B3.</title>
        <authorList>
            <consortium name="The Broad Institute Genomics Platform"/>
            <person name="Russ C."/>
            <person name="Tyler B."/>
            <person name="Panabieres F."/>
            <person name="Shan W."/>
            <person name="Tripathy S."/>
            <person name="Grunwald N."/>
            <person name="Machado M."/>
            <person name="Johnson C.S."/>
            <person name="Arredondo F."/>
            <person name="Hong C."/>
            <person name="Coffey M."/>
            <person name="Young S.K."/>
            <person name="Zeng Q."/>
            <person name="Gargeya S."/>
            <person name="Fitzgerald M."/>
            <person name="Abouelleil A."/>
            <person name="Alvarado L."/>
            <person name="Chapman S.B."/>
            <person name="Gainer-Dewar J."/>
            <person name="Goldberg J."/>
            <person name="Griggs A."/>
            <person name="Gujja S."/>
            <person name="Hansen M."/>
            <person name="Howarth C."/>
            <person name="Imamovic A."/>
            <person name="Ireland A."/>
            <person name="Larimer J."/>
            <person name="McCowan C."/>
            <person name="Murphy C."/>
            <person name="Pearson M."/>
            <person name="Poon T.W."/>
            <person name="Priest M."/>
            <person name="Roberts A."/>
            <person name="Saif S."/>
            <person name="Shea T."/>
            <person name="Sykes S."/>
            <person name="Wortman J."/>
            <person name="Nusbaum C."/>
            <person name="Birren B."/>
        </authorList>
    </citation>
    <scope>NUCLEOTIDE SEQUENCE [LARGE SCALE GENOMIC DNA]</scope>
    <source>
        <strain evidence="1">CJ02B3</strain>
    </source>
</reference>
<organism evidence="1">
    <name type="scientific">Phytophthora nicotianae</name>
    <name type="common">Potato buckeye rot agent</name>
    <name type="synonym">Phytophthora parasitica</name>
    <dbReference type="NCBI Taxonomy" id="4792"/>
    <lineage>
        <taxon>Eukaryota</taxon>
        <taxon>Sar</taxon>
        <taxon>Stramenopiles</taxon>
        <taxon>Oomycota</taxon>
        <taxon>Peronosporomycetes</taxon>
        <taxon>Peronosporales</taxon>
        <taxon>Peronosporaceae</taxon>
        <taxon>Phytophthora</taxon>
    </lineage>
</organism>
<feature type="non-terminal residue" evidence="1">
    <location>
        <position position="1"/>
    </location>
</feature>
<gene>
    <name evidence="1" type="ORF">L915_01741</name>
</gene>
<sequence>IGGAGKIVEIDETSLAKKAEVPPRAALRGVLAVWWRGTGHWPVVRTGCVRQAY</sequence>
<proteinExistence type="predicted"/>
<evidence type="ECO:0000313" key="1">
    <source>
        <dbReference type="EMBL" id="ETK95323.1"/>
    </source>
</evidence>
<protein>
    <submittedName>
        <fullName evidence="1">Uncharacterized protein</fullName>
    </submittedName>
</protein>
<dbReference type="AlphaFoldDB" id="W2HJ83"/>
<name>W2HJ83_PHYNI</name>